<evidence type="ECO:0000313" key="2">
    <source>
        <dbReference type="Proteomes" id="UP001501710"/>
    </source>
</evidence>
<gene>
    <name evidence="1" type="ORF">GCM10022254_01030</name>
</gene>
<organism evidence="1 2">
    <name type="scientific">Actinomadura meridiana</name>
    <dbReference type="NCBI Taxonomy" id="559626"/>
    <lineage>
        <taxon>Bacteria</taxon>
        <taxon>Bacillati</taxon>
        <taxon>Actinomycetota</taxon>
        <taxon>Actinomycetes</taxon>
        <taxon>Streptosporangiales</taxon>
        <taxon>Thermomonosporaceae</taxon>
        <taxon>Actinomadura</taxon>
    </lineage>
</organism>
<protein>
    <submittedName>
        <fullName evidence="1">Uncharacterized protein</fullName>
    </submittedName>
</protein>
<evidence type="ECO:0000313" key="1">
    <source>
        <dbReference type="EMBL" id="GAA4223594.1"/>
    </source>
</evidence>
<name>A0ABP8BRC4_9ACTN</name>
<comment type="caution">
    <text evidence="1">The sequence shown here is derived from an EMBL/GenBank/DDBJ whole genome shotgun (WGS) entry which is preliminary data.</text>
</comment>
<reference evidence="2" key="1">
    <citation type="journal article" date="2019" name="Int. J. Syst. Evol. Microbiol.">
        <title>The Global Catalogue of Microorganisms (GCM) 10K type strain sequencing project: providing services to taxonomists for standard genome sequencing and annotation.</title>
        <authorList>
            <consortium name="The Broad Institute Genomics Platform"/>
            <consortium name="The Broad Institute Genome Sequencing Center for Infectious Disease"/>
            <person name="Wu L."/>
            <person name="Ma J."/>
        </authorList>
    </citation>
    <scope>NUCLEOTIDE SEQUENCE [LARGE SCALE GENOMIC DNA]</scope>
    <source>
        <strain evidence="2">JCM 17440</strain>
    </source>
</reference>
<proteinExistence type="predicted"/>
<accession>A0ABP8BRC4</accession>
<dbReference type="Proteomes" id="UP001501710">
    <property type="component" value="Unassembled WGS sequence"/>
</dbReference>
<sequence>MVIAEDGVSEREAEVIQVRDMDSTEQAEVPTDELAAYFTGRYAPSKQLRDRSQR</sequence>
<dbReference type="SUPFAM" id="SSF52954">
    <property type="entry name" value="Class II aaRS ABD-related"/>
    <property type="match status" value="1"/>
</dbReference>
<dbReference type="EMBL" id="BAABAS010000001">
    <property type="protein sequence ID" value="GAA4223594.1"/>
    <property type="molecule type" value="Genomic_DNA"/>
</dbReference>
<keyword evidence="2" id="KW-1185">Reference proteome</keyword>